<dbReference type="SUPFAM" id="SSF53955">
    <property type="entry name" value="Lysozyme-like"/>
    <property type="match status" value="1"/>
</dbReference>
<name>A0ABW5VIM2_9FLAO</name>
<evidence type="ECO:0000256" key="6">
    <source>
        <dbReference type="ARBA" id="ARBA00022645"/>
    </source>
</evidence>
<comment type="similarity">
    <text evidence="3">In the C-terminal section; belongs to the transpeptidase family.</text>
</comment>
<dbReference type="Gene3D" id="3.40.710.10">
    <property type="entry name" value="DD-peptidase/beta-lactamase superfamily"/>
    <property type="match status" value="2"/>
</dbReference>
<evidence type="ECO:0000313" key="21">
    <source>
        <dbReference type="EMBL" id="MFD2791544.1"/>
    </source>
</evidence>
<keyword evidence="11" id="KW-0133">Cell shape</keyword>
<evidence type="ECO:0000256" key="5">
    <source>
        <dbReference type="ARBA" id="ARBA00022475"/>
    </source>
</evidence>
<keyword evidence="10" id="KW-0378">Hydrolase</keyword>
<keyword evidence="5" id="KW-1003">Cell membrane</keyword>
<evidence type="ECO:0000256" key="15">
    <source>
        <dbReference type="ARBA" id="ARBA00023316"/>
    </source>
</evidence>
<dbReference type="InterPro" id="IPR050396">
    <property type="entry name" value="Glycosyltr_51/Transpeptidase"/>
</dbReference>
<dbReference type="InterPro" id="IPR012338">
    <property type="entry name" value="Beta-lactam/transpept-like"/>
</dbReference>
<protein>
    <submittedName>
        <fullName evidence="21">Transglycosylase domain-containing protein</fullName>
    </submittedName>
</protein>
<comment type="catalytic activity">
    <reaction evidence="16">
        <text>Preferential cleavage: (Ac)2-L-Lys-D-Ala-|-D-Ala. Also transpeptidation of peptidyl-alanyl moieties that are N-acyl substituents of D-alanine.</text>
        <dbReference type="EC" id="3.4.16.4"/>
    </reaction>
</comment>
<evidence type="ECO:0000256" key="4">
    <source>
        <dbReference type="ARBA" id="ARBA00007739"/>
    </source>
</evidence>
<keyword evidence="9" id="KW-0808">Transferase</keyword>
<dbReference type="SUPFAM" id="SSF56601">
    <property type="entry name" value="beta-lactamase/transpeptidase-like"/>
    <property type="match status" value="1"/>
</dbReference>
<comment type="catalytic activity">
    <reaction evidence="17">
        <text>[GlcNAc-(1-&gt;4)-Mur2Ac(oyl-L-Ala-gamma-D-Glu-L-Lys-D-Ala-D-Ala)](n)-di-trans,octa-cis-undecaprenyl diphosphate + beta-D-GlcNAc-(1-&gt;4)-Mur2Ac(oyl-L-Ala-gamma-D-Glu-L-Lys-D-Ala-D-Ala)-di-trans,octa-cis-undecaprenyl diphosphate = [GlcNAc-(1-&gt;4)-Mur2Ac(oyl-L-Ala-gamma-D-Glu-L-Lys-D-Ala-D-Ala)](n+1)-di-trans,octa-cis-undecaprenyl diphosphate + di-trans,octa-cis-undecaprenyl diphosphate + H(+)</text>
        <dbReference type="Rhea" id="RHEA:23708"/>
        <dbReference type="Rhea" id="RHEA-COMP:9602"/>
        <dbReference type="Rhea" id="RHEA-COMP:9603"/>
        <dbReference type="ChEBI" id="CHEBI:15378"/>
        <dbReference type="ChEBI" id="CHEBI:58405"/>
        <dbReference type="ChEBI" id="CHEBI:60033"/>
        <dbReference type="ChEBI" id="CHEBI:78435"/>
        <dbReference type="EC" id="2.4.99.28"/>
    </reaction>
</comment>
<keyword evidence="8" id="KW-0328">Glycosyltransferase</keyword>
<dbReference type="PANTHER" id="PTHR32282">
    <property type="entry name" value="BINDING PROTEIN TRANSPEPTIDASE, PUTATIVE-RELATED"/>
    <property type="match status" value="1"/>
</dbReference>
<keyword evidence="14" id="KW-0511">Multifunctional enzyme</keyword>
<keyword evidence="12" id="KW-0573">Peptidoglycan synthesis</keyword>
<dbReference type="PANTHER" id="PTHR32282:SF11">
    <property type="entry name" value="PENICILLIN-BINDING PROTEIN 1B"/>
    <property type="match status" value="1"/>
</dbReference>
<accession>A0ABW5VIM2</accession>
<evidence type="ECO:0000256" key="17">
    <source>
        <dbReference type="ARBA" id="ARBA00049902"/>
    </source>
</evidence>
<keyword evidence="13 18" id="KW-0472">Membrane</keyword>
<dbReference type="RefSeq" id="WP_251808251.1">
    <property type="nucleotide sequence ID" value="NZ_CP166679.1"/>
</dbReference>
<evidence type="ECO:0000256" key="3">
    <source>
        <dbReference type="ARBA" id="ARBA00007090"/>
    </source>
</evidence>
<sequence length="751" mass="84888">MFKKIKHPILRVGIISLSILIGLLFLFILSIYIGAWGKLPTKKSLSDFHYQRASEVYSADSVLIGKYYLYDRQPITYEDLSPQLISALVAIEDERFYEHSGIDFTSLARVGIKTILMQDRSSGGGSTITQQLAKNLYPRERAGILQLVATKFKEMIIAKRLERIYSKDEIIMLYLNTVSFGDNTFGIESAALKFFNKRAKTLKLEESAVLVGMLKATYGYNPRVFPKNSVERRNLVIRAMENNNYLTPKVADSIVLTPLKLDYRDYDHNDGIAPYFREEVRKQLLKWAKEQHEEGQEYNIYTSGLKIYTTLDYKMQLLAEEAMQEHMQKLQDSFEKSYGQKAPWKTDKKLIAKIIQRSDVYRKLKTAGLSESEIMDSLQIKKQMMLTDWKRDTTIMASSIDSLLHYAKFLNVGSLSVDPSNGAVKTWIGGVNFKHFKYDHISQSKRQVGSAFKPIVYTAALESGIDPCTYFSAQEVEYENMEGWSPSNSGKKDEAYLNYSMEEALSNSVNTIAVKVLEQTGIPKVLAQAKKMGIETKLPQLPSLALGTAEIKINELAKAYSSYLNNGKPVAPFLIQHINNEKDSTLTAFKPIISEERAFSDENGQIMIQMMKATVNSGTATRIRSTYGLKNEIAGKTGTTQNNKDAWFVALTPKLLNITWVGLDNHEIGFKSTSLGQGANAALPIFALWTQKLNADKSFNYITQAKFKSPSPSVLGKMDCDPVKRDGFFKRLFKNPNKKKTKDFKTDNAKT</sequence>
<evidence type="ECO:0000256" key="8">
    <source>
        <dbReference type="ARBA" id="ARBA00022676"/>
    </source>
</evidence>
<dbReference type="Proteomes" id="UP001597532">
    <property type="component" value="Unassembled WGS sequence"/>
</dbReference>
<keyword evidence="18" id="KW-1133">Transmembrane helix</keyword>
<feature type="transmembrane region" description="Helical" evidence="18">
    <location>
        <begin position="12"/>
        <end position="36"/>
    </location>
</feature>
<evidence type="ECO:0000256" key="12">
    <source>
        <dbReference type="ARBA" id="ARBA00022984"/>
    </source>
</evidence>
<evidence type="ECO:0000256" key="18">
    <source>
        <dbReference type="SAM" id="Phobius"/>
    </source>
</evidence>
<proteinExistence type="inferred from homology"/>
<comment type="subcellular location">
    <subcellularLocation>
        <location evidence="1">Cell membrane</location>
    </subcellularLocation>
</comment>
<keyword evidence="18" id="KW-0812">Transmembrane</keyword>
<dbReference type="InterPro" id="IPR001460">
    <property type="entry name" value="PCN-bd_Tpept"/>
</dbReference>
<evidence type="ECO:0000256" key="10">
    <source>
        <dbReference type="ARBA" id="ARBA00022801"/>
    </source>
</evidence>
<feature type="domain" description="Penicillin-binding protein transpeptidase" evidence="19">
    <location>
        <begin position="417"/>
        <end position="662"/>
    </location>
</feature>
<dbReference type="Pfam" id="PF00905">
    <property type="entry name" value="Transpeptidase"/>
    <property type="match status" value="1"/>
</dbReference>
<comment type="caution">
    <text evidence="21">The sequence shown here is derived from an EMBL/GenBank/DDBJ whole genome shotgun (WGS) entry which is preliminary data.</text>
</comment>
<dbReference type="InterPro" id="IPR036950">
    <property type="entry name" value="PBP_transglycosylase"/>
</dbReference>
<comment type="similarity">
    <text evidence="4">In the N-terminal section; belongs to the glycosyltransferase 51 family.</text>
</comment>
<comment type="pathway">
    <text evidence="2">Cell wall biogenesis; peptidoglycan biosynthesis.</text>
</comment>
<evidence type="ECO:0000259" key="20">
    <source>
        <dbReference type="Pfam" id="PF00912"/>
    </source>
</evidence>
<keyword evidence="22" id="KW-1185">Reference proteome</keyword>
<evidence type="ECO:0000256" key="1">
    <source>
        <dbReference type="ARBA" id="ARBA00004236"/>
    </source>
</evidence>
<gene>
    <name evidence="21" type="ORF">ACFS1K_17355</name>
</gene>
<keyword evidence="6" id="KW-0121">Carboxypeptidase</keyword>
<dbReference type="Gene3D" id="1.10.3810.10">
    <property type="entry name" value="Biosynthetic peptidoglycan transglycosylase-like"/>
    <property type="match status" value="1"/>
</dbReference>
<evidence type="ECO:0000259" key="19">
    <source>
        <dbReference type="Pfam" id="PF00905"/>
    </source>
</evidence>
<feature type="domain" description="Glycosyl transferase family 51" evidence="20">
    <location>
        <begin position="70"/>
        <end position="240"/>
    </location>
</feature>
<evidence type="ECO:0000256" key="13">
    <source>
        <dbReference type="ARBA" id="ARBA00023136"/>
    </source>
</evidence>
<evidence type="ECO:0000256" key="9">
    <source>
        <dbReference type="ARBA" id="ARBA00022679"/>
    </source>
</evidence>
<reference evidence="22" key="1">
    <citation type="journal article" date="2019" name="Int. J. Syst. Evol. Microbiol.">
        <title>The Global Catalogue of Microorganisms (GCM) 10K type strain sequencing project: providing services to taxonomists for standard genome sequencing and annotation.</title>
        <authorList>
            <consortium name="The Broad Institute Genomics Platform"/>
            <consortium name="The Broad Institute Genome Sequencing Center for Infectious Disease"/>
            <person name="Wu L."/>
            <person name="Ma J."/>
        </authorList>
    </citation>
    <scope>NUCLEOTIDE SEQUENCE [LARGE SCALE GENOMIC DNA]</scope>
    <source>
        <strain evidence="22">KCTC 52924</strain>
    </source>
</reference>
<dbReference type="InterPro" id="IPR023346">
    <property type="entry name" value="Lysozyme-like_dom_sf"/>
</dbReference>
<evidence type="ECO:0000256" key="16">
    <source>
        <dbReference type="ARBA" id="ARBA00034000"/>
    </source>
</evidence>
<keyword evidence="7" id="KW-0645">Protease</keyword>
<dbReference type="EMBL" id="JBHUOK010000033">
    <property type="protein sequence ID" value="MFD2791544.1"/>
    <property type="molecule type" value="Genomic_DNA"/>
</dbReference>
<evidence type="ECO:0000256" key="11">
    <source>
        <dbReference type="ARBA" id="ARBA00022960"/>
    </source>
</evidence>
<organism evidence="21 22">
    <name type="scientific">Arenibacter antarcticus</name>
    <dbReference type="NCBI Taxonomy" id="2040469"/>
    <lineage>
        <taxon>Bacteria</taxon>
        <taxon>Pseudomonadati</taxon>
        <taxon>Bacteroidota</taxon>
        <taxon>Flavobacteriia</taxon>
        <taxon>Flavobacteriales</taxon>
        <taxon>Flavobacteriaceae</taxon>
        <taxon>Arenibacter</taxon>
    </lineage>
</organism>
<evidence type="ECO:0000256" key="14">
    <source>
        <dbReference type="ARBA" id="ARBA00023268"/>
    </source>
</evidence>
<evidence type="ECO:0000256" key="7">
    <source>
        <dbReference type="ARBA" id="ARBA00022670"/>
    </source>
</evidence>
<dbReference type="Pfam" id="PF00912">
    <property type="entry name" value="Transgly"/>
    <property type="match status" value="1"/>
</dbReference>
<evidence type="ECO:0000256" key="2">
    <source>
        <dbReference type="ARBA" id="ARBA00004752"/>
    </source>
</evidence>
<dbReference type="InterPro" id="IPR001264">
    <property type="entry name" value="Glyco_trans_51"/>
</dbReference>
<keyword evidence="15" id="KW-0961">Cell wall biogenesis/degradation</keyword>
<evidence type="ECO:0000313" key="22">
    <source>
        <dbReference type="Proteomes" id="UP001597532"/>
    </source>
</evidence>